<keyword evidence="3 6" id="KW-0963">Cytoplasm</keyword>
<dbReference type="PIRSF" id="PIRSF039090">
    <property type="entry name" value="Flis"/>
    <property type="match status" value="1"/>
</dbReference>
<dbReference type="InterPro" id="IPR036584">
    <property type="entry name" value="FliS_sf"/>
</dbReference>
<evidence type="ECO:0000256" key="2">
    <source>
        <dbReference type="ARBA" id="ARBA00008787"/>
    </source>
</evidence>
<evidence type="ECO:0000313" key="7">
    <source>
        <dbReference type="EMBL" id="SFF33463.1"/>
    </source>
</evidence>
<dbReference type="OrthoDB" id="9792010at2"/>
<dbReference type="Pfam" id="PF02561">
    <property type="entry name" value="FliS"/>
    <property type="match status" value="1"/>
</dbReference>
<dbReference type="Proteomes" id="UP000199771">
    <property type="component" value="Unassembled WGS sequence"/>
</dbReference>
<accession>A0A1I2HVM5</accession>
<dbReference type="STRING" id="1076937.SAMN04488120_102243"/>
<keyword evidence="5" id="KW-0143">Chaperone</keyword>
<gene>
    <name evidence="7" type="ORF">SAMN04488120_102243</name>
</gene>
<keyword evidence="7" id="KW-0282">Flagellum</keyword>
<evidence type="ECO:0000256" key="6">
    <source>
        <dbReference type="PIRNR" id="PIRNR039090"/>
    </source>
</evidence>
<dbReference type="SUPFAM" id="SSF101116">
    <property type="entry name" value="Flagellar export chaperone FliS"/>
    <property type="match status" value="1"/>
</dbReference>
<keyword evidence="7" id="KW-0969">Cilium</keyword>
<keyword evidence="7" id="KW-0966">Cell projection</keyword>
<dbReference type="PANTHER" id="PTHR34773">
    <property type="entry name" value="FLAGELLAR SECRETION CHAPERONE FLIS"/>
    <property type="match status" value="1"/>
</dbReference>
<comment type="subcellular location">
    <subcellularLocation>
        <location evidence="1 6">Cytoplasm</location>
        <location evidence="1 6">Cytosol</location>
    </subcellularLocation>
</comment>
<dbReference type="CDD" id="cd16098">
    <property type="entry name" value="FliS"/>
    <property type="match status" value="1"/>
</dbReference>
<evidence type="ECO:0000256" key="5">
    <source>
        <dbReference type="ARBA" id="ARBA00023186"/>
    </source>
</evidence>
<keyword evidence="4 6" id="KW-1005">Bacterial flagellum biogenesis</keyword>
<sequence>MSSAALDYYRATSAHAGVEAATPHKLVEMLYAGILERLITARGAIGHGDRQTKLRALSSALAIVEHLRLSLDHVSGGEIARNLDALYDYMGRRLLQANLHDDVDAIDELLDLTRRIKSAWDAIAPMA</sequence>
<proteinExistence type="inferred from homology"/>
<dbReference type="PANTHER" id="PTHR34773:SF1">
    <property type="entry name" value="FLAGELLAR SECRETION CHAPERONE FLIS"/>
    <property type="match status" value="1"/>
</dbReference>
<dbReference type="NCBIfam" id="TIGR00208">
    <property type="entry name" value="fliS"/>
    <property type="match status" value="1"/>
</dbReference>
<dbReference type="EMBL" id="FOOC01000002">
    <property type="protein sequence ID" value="SFF33463.1"/>
    <property type="molecule type" value="Genomic_DNA"/>
</dbReference>
<dbReference type="GO" id="GO:0044780">
    <property type="term" value="P:bacterial-type flagellum assembly"/>
    <property type="evidence" value="ECO:0007669"/>
    <property type="project" value="InterPro"/>
</dbReference>
<dbReference type="RefSeq" id="WP_091531524.1">
    <property type="nucleotide sequence ID" value="NZ_FOOC01000002.1"/>
</dbReference>
<dbReference type="GO" id="GO:0005829">
    <property type="term" value="C:cytosol"/>
    <property type="evidence" value="ECO:0007669"/>
    <property type="project" value="UniProtKB-SubCell"/>
</dbReference>
<evidence type="ECO:0000313" key="8">
    <source>
        <dbReference type="Proteomes" id="UP000199771"/>
    </source>
</evidence>
<organism evidence="7 8">
    <name type="scientific">Fontimonas thermophila</name>
    <dbReference type="NCBI Taxonomy" id="1076937"/>
    <lineage>
        <taxon>Bacteria</taxon>
        <taxon>Pseudomonadati</taxon>
        <taxon>Pseudomonadota</taxon>
        <taxon>Gammaproteobacteria</taxon>
        <taxon>Nevskiales</taxon>
        <taxon>Nevskiaceae</taxon>
        <taxon>Fontimonas</taxon>
    </lineage>
</organism>
<evidence type="ECO:0000256" key="1">
    <source>
        <dbReference type="ARBA" id="ARBA00004514"/>
    </source>
</evidence>
<name>A0A1I2HVM5_9GAMM</name>
<dbReference type="Gene3D" id="1.20.120.340">
    <property type="entry name" value="Flagellar protein FliS"/>
    <property type="match status" value="1"/>
</dbReference>
<protein>
    <recommendedName>
        <fullName evidence="6">Flagellar secretion chaperone FliS</fullName>
    </recommendedName>
</protein>
<comment type="similarity">
    <text evidence="2 6">Belongs to the FliS family.</text>
</comment>
<evidence type="ECO:0000256" key="4">
    <source>
        <dbReference type="ARBA" id="ARBA00022795"/>
    </source>
</evidence>
<evidence type="ECO:0000256" key="3">
    <source>
        <dbReference type="ARBA" id="ARBA00022490"/>
    </source>
</evidence>
<dbReference type="AlphaFoldDB" id="A0A1I2HVM5"/>
<dbReference type="InterPro" id="IPR003713">
    <property type="entry name" value="FliS"/>
</dbReference>
<keyword evidence="8" id="KW-1185">Reference proteome</keyword>
<dbReference type="GO" id="GO:0071973">
    <property type="term" value="P:bacterial-type flagellum-dependent cell motility"/>
    <property type="evidence" value="ECO:0007669"/>
    <property type="project" value="TreeGrafter"/>
</dbReference>
<reference evidence="7 8" key="1">
    <citation type="submission" date="2016-10" db="EMBL/GenBank/DDBJ databases">
        <authorList>
            <person name="de Groot N.N."/>
        </authorList>
    </citation>
    <scope>NUCLEOTIDE SEQUENCE [LARGE SCALE GENOMIC DNA]</scope>
    <source>
        <strain evidence="7 8">DSM 23609</strain>
    </source>
</reference>